<dbReference type="EMBL" id="KL446969">
    <property type="protein sequence ID" value="KEG00174.1"/>
    <property type="molecule type" value="Genomic_DNA"/>
</dbReference>
<evidence type="ECO:0008006" key="4">
    <source>
        <dbReference type="Google" id="ProtNLM"/>
    </source>
</evidence>
<gene>
    <name evidence="2" type="ORF">YYE_04979</name>
</gene>
<reference evidence="2 3" key="1">
    <citation type="submission" date="2013-02" db="EMBL/GenBank/DDBJ databases">
        <title>The Genome Sequence of Plasmodium vinckei vinckei.</title>
        <authorList>
            <consortium name="The Broad Institute Genome Sequencing Platform"/>
            <consortium name="The Broad Institute Genome Sequencing Center for Infectious Disease"/>
            <person name="Neafsey D."/>
            <person name="Cheeseman I."/>
            <person name="Volkman S."/>
            <person name="Adams J."/>
            <person name="Walker B."/>
            <person name="Young S.K."/>
            <person name="Zeng Q."/>
            <person name="Gargeya S."/>
            <person name="Fitzgerald M."/>
            <person name="Haas B."/>
            <person name="Abouelleil A."/>
            <person name="Alvarado L."/>
            <person name="Arachchi H.M."/>
            <person name="Berlin A.M."/>
            <person name="Chapman S.B."/>
            <person name="Dewar J."/>
            <person name="Goldberg J."/>
            <person name="Griggs A."/>
            <person name="Gujja S."/>
            <person name="Hansen M."/>
            <person name="Howarth C."/>
            <person name="Imamovic A."/>
            <person name="Larimer J."/>
            <person name="McCowan C."/>
            <person name="Murphy C."/>
            <person name="Neiman D."/>
            <person name="Pearson M."/>
            <person name="Priest M."/>
            <person name="Roberts A."/>
            <person name="Saif S."/>
            <person name="Shea T."/>
            <person name="Sisk P."/>
            <person name="Sykes S."/>
            <person name="Wortman J."/>
            <person name="Nusbaum C."/>
            <person name="Birren B."/>
        </authorList>
    </citation>
    <scope>NUCLEOTIDE SEQUENCE [LARGE SCALE GENOMIC DNA]</scope>
    <source>
        <strain evidence="3">vinckei</strain>
    </source>
</reference>
<feature type="signal peptide" evidence="1">
    <location>
        <begin position="1"/>
        <end position="25"/>
    </location>
</feature>
<feature type="chain" id="PRO_5001758011" description="Fam-a protein" evidence="1">
    <location>
        <begin position="26"/>
        <end position="156"/>
    </location>
</feature>
<evidence type="ECO:0000313" key="2">
    <source>
        <dbReference type="EMBL" id="KEG00174.1"/>
    </source>
</evidence>
<keyword evidence="1" id="KW-0732">Signal</keyword>
<accession>A0A081I916</accession>
<protein>
    <recommendedName>
        <fullName evidence="4">Fam-a protein</fullName>
    </recommendedName>
</protein>
<dbReference type="AlphaFoldDB" id="A0A081I916"/>
<sequence>MNKFYIQTVLFLLSIFVYVNNKALATEGVPEEDTTPELTDRCLTPEEIYEKNKDLLCTNSEEIKQAVEFMNEAVEKLEYYAINEKIYKLYRKKYDDRMDLYKIKNKGHAQVKKIYYSAYDLDKYNETINELWDPDRPNPFNTGDAKSIQKINNYST</sequence>
<name>A0A081I916_PLAVN</name>
<dbReference type="Proteomes" id="UP000030681">
    <property type="component" value="Unassembled WGS sequence"/>
</dbReference>
<proteinExistence type="predicted"/>
<evidence type="ECO:0000256" key="1">
    <source>
        <dbReference type="SAM" id="SignalP"/>
    </source>
</evidence>
<organism evidence="2 3">
    <name type="scientific">Plasmodium vinckei vinckei</name>
    <dbReference type="NCBI Taxonomy" id="54757"/>
    <lineage>
        <taxon>Eukaryota</taxon>
        <taxon>Sar</taxon>
        <taxon>Alveolata</taxon>
        <taxon>Apicomplexa</taxon>
        <taxon>Aconoidasida</taxon>
        <taxon>Haemosporida</taxon>
        <taxon>Plasmodiidae</taxon>
        <taxon>Plasmodium</taxon>
        <taxon>Plasmodium (Vinckeia)</taxon>
    </lineage>
</organism>
<evidence type="ECO:0000313" key="3">
    <source>
        <dbReference type="Proteomes" id="UP000030681"/>
    </source>
</evidence>